<dbReference type="AlphaFoldDB" id="F2KP77"/>
<dbReference type="Proteomes" id="UP000008136">
    <property type="component" value="Chromosome"/>
</dbReference>
<dbReference type="RefSeq" id="WP_013684142.1">
    <property type="nucleotide sequence ID" value="NC_015320.1"/>
</dbReference>
<evidence type="ECO:0000256" key="3">
    <source>
        <dbReference type="SAM" id="MobiDB-lite"/>
    </source>
</evidence>
<accession>F2KP77</accession>
<dbReference type="PANTHER" id="PTHR43080">
    <property type="entry name" value="CBS DOMAIN-CONTAINING PROTEIN CBSX3, MITOCHONDRIAL"/>
    <property type="match status" value="1"/>
</dbReference>
<evidence type="ECO:0000313" key="5">
    <source>
        <dbReference type="EMBL" id="AEA47481.1"/>
    </source>
</evidence>
<feature type="domain" description="CBS" evidence="4">
    <location>
        <begin position="257"/>
        <end position="311"/>
    </location>
</feature>
<dbReference type="eggNOG" id="arCOG00600">
    <property type="taxonomic scope" value="Archaea"/>
</dbReference>
<proteinExistence type="predicted"/>
<dbReference type="GeneID" id="10394602"/>
<dbReference type="Pfam" id="PF00571">
    <property type="entry name" value="CBS"/>
    <property type="match status" value="4"/>
</dbReference>
<dbReference type="SMART" id="SM00116">
    <property type="entry name" value="CBS"/>
    <property type="match status" value="4"/>
</dbReference>
<feature type="compositionally biased region" description="Basic and acidic residues" evidence="3">
    <location>
        <begin position="1"/>
        <end position="18"/>
    </location>
</feature>
<dbReference type="EMBL" id="CP002588">
    <property type="protein sequence ID" value="AEA47481.1"/>
    <property type="molecule type" value="Genomic_DNA"/>
</dbReference>
<gene>
    <name evidence="5" type="ordered locus">Arcve_1478</name>
</gene>
<dbReference type="OrthoDB" id="43333at2157"/>
<dbReference type="KEGG" id="ave:Arcve_1478"/>
<organism evidence="5 6">
    <name type="scientific">Archaeoglobus veneficus (strain DSM 11195 / SNP6)</name>
    <dbReference type="NCBI Taxonomy" id="693661"/>
    <lineage>
        <taxon>Archaea</taxon>
        <taxon>Methanobacteriati</taxon>
        <taxon>Methanobacteriota</taxon>
        <taxon>Archaeoglobi</taxon>
        <taxon>Archaeoglobales</taxon>
        <taxon>Archaeoglobaceae</taxon>
        <taxon>Archaeoglobus</taxon>
    </lineage>
</organism>
<keyword evidence="6" id="KW-1185">Reference proteome</keyword>
<feature type="domain" description="CBS" evidence="4">
    <location>
        <begin position="113"/>
        <end position="169"/>
    </location>
</feature>
<dbReference type="InterPro" id="IPR000644">
    <property type="entry name" value="CBS_dom"/>
</dbReference>
<dbReference type="InterPro" id="IPR046342">
    <property type="entry name" value="CBS_dom_sf"/>
</dbReference>
<name>F2KP77_ARCVS</name>
<feature type="domain" description="CBS" evidence="4">
    <location>
        <begin position="176"/>
        <end position="233"/>
    </location>
</feature>
<dbReference type="HOGENOM" id="CLU_076812_0_0_2"/>
<evidence type="ECO:0000256" key="2">
    <source>
        <dbReference type="PROSITE-ProRule" id="PRU00703"/>
    </source>
</evidence>
<dbReference type="CDD" id="cd17779">
    <property type="entry name" value="CBS_archAMPK_gamma-repeat1"/>
    <property type="match status" value="1"/>
</dbReference>
<dbReference type="SUPFAM" id="SSF54631">
    <property type="entry name" value="CBS-domain pair"/>
    <property type="match status" value="3"/>
</dbReference>
<evidence type="ECO:0000313" key="6">
    <source>
        <dbReference type="Proteomes" id="UP000008136"/>
    </source>
</evidence>
<keyword evidence="1 2" id="KW-0129">CBS domain</keyword>
<evidence type="ECO:0000256" key="1">
    <source>
        <dbReference type="ARBA" id="ARBA00023122"/>
    </source>
</evidence>
<evidence type="ECO:0000259" key="4">
    <source>
        <dbReference type="PROSITE" id="PS51371"/>
    </source>
</evidence>
<protein>
    <submittedName>
        <fullName evidence="5">Putative signal transduction protein with CBS domains</fullName>
    </submittedName>
</protein>
<dbReference type="InterPro" id="IPR051257">
    <property type="entry name" value="Diverse_CBS-Domain"/>
</dbReference>
<dbReference type="Gene3D" id="3.10.580.10">
    <property type="entry name" value="CBS-domain"/>
    <property type="match status" value="2"/>
</dbReference>
<sequence>MRRKEIFAGGKRGEEPKKTNRKSIKPGTIMDIATTNVVTIPPTSTVMAAVKSMVTYSFRRLPIADPGTKRLEGIITATDIINFFGGGSKHRIVEDRYGNNLLAAVNEEVREIMEREVISIEFTESLEDGLDVILKKGVGGCPIIDRDDRVVGMVTERDYLAYLAESNLTGEVSKYMTRGVITAKPETSIEDAMKTMISRKIRRLPVIKDGVLVGLITSSTLVRFFSGEAFRSLITGDASDILEKPISSILANGNVLEYKEPLAFPPDANISEVARRMIDVNHGAALIVSDGRLEGIITERDIVRFLYKVRK</sequence>
<feature type="domain" description="CBS" evidence="4">
    <location>
        <begin position="33"/>
        <end position="92"/>
    </location>
</feature>
<feature type="region of interest" description="Disordered" evidence="3">
    <location>
        <begin position="1"/>
        <end position="22"/>
    </location>
</feature>
<dbReference type="STRING" id="693661.Arcve_1478"/>
<dbReference type="PROSITE" id="PS51371">
    <property type="entry name" value="CBS"/>
    <property type="match status" value="4"/>
</dbReference>
<dbReference type="PANTHER" id="PTHR43080:SF2">
    <property type="entry name" value="CBS DOMAIN-CONTAINING PROTEIN"/>
    <property type="match status" value="1"/>
</dbReference>
<reference evidence="5 6" key="1">
    <citation type="submission" date="2011-03" db="EMBL/GenBank/DDBJ databases">
        <title>The complete genome of Archaeoglobus veneficus SNP6.</title>
        <authorList>
            <consortium name="US DOE Joint Genome Institute (JGI-PGF)"/>
            <person name="Lucas S."/>
            <person name="Copeland A."/>
            <person name="Lapidus A."/>
            <person name="Bruce D."/>
            <person name="Goodwin L."/>
            <person name="Pitluck S."/>
            <person name="Kyrpides N."/>
            <person name="Mavromatis K."/>
            <person name="Pagani I."/>
            <person name="Ivanova N."/>
            <person name="Mikhailova N."/>
            <person name="Lu M."/>
            <person name="Detter J.C."/>
            <person name="Tapia R."/>
            <person name="Han C."/>
            <person name="Land M."/>
            <person name="Hauser L."/>
            <person name="Markowitz V."/>
            <person name="Cheng J.-F."/>
            <person name="Hugenholtz P."/>
            <person name="Woyke T."/>
            <person name="Wu D."/>
            <person name="Spring S."/>
            <person name="Brambilla E."/>
            <person name="Klenk H.-P."/>
            <person name="Eisen J.A."/>
        </authorList>
    </citation>
    <scope>NUCLEOTIDE SEQUENCE [LARGE SCALE GENOMIC DNA]</scope>
    <source>
        <strain>SNP6</strain>
    </source>
</reference>